<accession>A0ABU3WR96</accession>
<evidence type="ECO:0000313" key="1">
    <source>
        <dbReference type="EMBL" id="MDV2476503.1"/>
    </source>
</evidence>
<evidence type="ECO:0000313" key="2">
    <source>
        <dbReference type="Proteomes" id="UP001275440"/>
    </source>
</evidence>
<dbReference type="Proteomes" id="UP001275440">
    <property type="component" value="Unassembled WGS sequence"/>
</dbReference>
<gene>
    <name evidence="1" type="ORF">F8M49_16365</name>
</gene>
<keyword evidence="2" id="KW-1185">Reference proteome</keyword>
<reference evidence="1 2" key="1">
    <citation type="submission" date="2019-10" db="EMBL/GenBank/DDBJ databases">
        <title>Draft Genome Assembly of Rhodococcus zopfii DSM44189.</title>
        <authorList>
            <person name="Sutton J.M."/>
            <person name="Akob D.M."/>
            <person name="Bushman T.J."/>
        </authorList>
    </citation>
    <scope>NUCLEOTIDE SEQUENCE [LARGE SCALE GENOMIC DNA]</scope>
    <source>
        <strain evidence="1 2">DSM 44189</strain>
    </source>
</reference>
<dbReference type="SUPFAM" id="SSF54862">
    <property type="entry name" value="4Fe-4S ferredoxins"/>
    <property type="match status" value="1"/>
</dbReference>
<organism evidence="1 2">
    <name type="scientific">Rhodococcus zopfii</name>
    <dbReference type="NCBI Taxonomy" id="43772"/>
    <lineage>
        <taxon>Bacteria</taxon>
        <taxon>Bacillati</taxon>
        <taxon>Actinomycetota</taxon>
        <taxon>Actinomycetes</taxon>
        <taxon>Mycobacteriales</taxon>
        <taxon>Nocardiaceae</taxon>
        <taxon>Rhodococcus</taxon>
    </lineage>
</organism>
<dbReference type="Gene3D" id="3.30.70.20">
    <property type="match status" value="1"/>
</dbReference>
<comment type="caution">
    <text evidence="1">The sequence shown here is derived from an EMBL/GenBank/DDBJ whole genome shotgun (WGS) entry which is preliminary data.</text>
</comment>
<protein>
    <submittedName>
        <fullName evidence="1">Ferredoxin</fullName>
    </submittedName>
</protein>
<sequence>MPRIAVDHDYCQAHGRCYARFPELFDADDEGRAVLLGGGAVPENVDPEEIVAVCPESAITLV</sequence>
<dbReference type="RefSeq" id="WP_072812131.1">
    <property type="nucleotide sequence ID" value="NZ_JAHWLX010000071.1"/>
</dbReference>
<proteinExistence type="predicted"/>
<name>A0ABU3WR96_9NOCA</name>
<dbReference type="Pfam" id="PF13459">
    <property type="entry name" value="Fer4_15"/>
    <property type="match status" value="1"/>
</dbReference>
<dbReference type="EMBL" id="WBMO01000001">
    <property type="protein sequence ID" value="MDV2476503.1"/>
    <property type="molecule type" value="Genomic_DNA"/>
</dbReference>